<name>A0A098QVH8_9SPIO</name>
<dbReference type="EMBL" id="JNUP01000065">
    <property type="protein sequence ID" value="KGE71596.1"/>
    <property type="molecule type" value="Genomic_DNA"/>
</dbReference>
<organism evidence="1 2">
    <name type="scientific">Spirochaeta lutea</name>
    <dbReference type="NCBI Taxonomy" id="1480694"/>
    <lineage>
        <taxon>Bacteria</taxon>
        <taxon>Pseudomonadati</taxon>
        <taxon>Spirochaetota</taxon>
        <taxon>Spirochaetia</taxon>
        <taxon>Spirochaetales</taxon>
        <taxon>Spirochaetaceae</taxon>
        <taxon>Spirochaeta</taxon>
    </lineage>
</organism>
<protein>
    <submittedName>
        <fullName evidence="1">Uncharacterized protein</fullName>
    </submittedName>
</protein>
<sequence>MKNTHHTGRQFRVQGMAGVETTISILGENRSSYTILMVSTTPYGTSESEETLTKELFESCIRTGYLEEIHEPVLTSA</sequence>
<accession>A0A098QVH8</accession>
<evidence type="ECO:0000313" key="1">
    <source>
        <dbReference type="EMBL" id="KGE71596.1"/>
    </source>
</evidence>
<dbReference type="RefSeq" id="WP_037548037.1">
    <property type="nucleotide sequence ID" value="NZ_JNUP01000065.1"/>
</dbReference>
<keyword evidence="2" id="KW-1185">Reference proteome</keyword>
<reference evidence="1 2" key="1">
    <citation type="submission" date="2014-05" db="EMBL/GenBank/DDBJ databases">
        <title>De novo Genome Sequence of Spirocheata sp.</title>
        <authorList>
            <person name="Shivani Y."/>
            <person name="Subhash Y."/>
            <person name="Tushar L."/>
            <person name="Sasikala C."/>
            <person name="Ramana C.V."/>
        </authorList>
    </citation>
    <scope>NUCLEOTIDE SEQUENCE [LARGE SCALE GENOMIC DNA]</scope>
    <source>
        <strain evidence="1 2">JC230</strain>
    </source>
</reference>
<dbReference type="AlphaFoldDB" id="A0A098QVH8"/>
<evidence type="ECO:0000313" key="2">
    <source>
        <dbReference type="Proteomes" id="UP000029692"/>
    </source>
</evidence>
<gene>
    <name evidence="1" type="ORF">DC28_09975</name>
</gene>
<proteinExistence type="predicted"/>
<dbReference type="Proteomes" id="UP000029692">
    <property type="component" value="Unassembled WGS sequence"/>
</dbReference>
<comment type="caution">
    <text evidence="1">The sequence shown here is derived from an EMBL/GenBank/DDBJ whole genome shotgun (WGS) entry which is preliminary data.</text>
</comment>